<reference evidence="3" key="1">
    <citation type="journal article" date="2019" name="Int. J. Syst. Evol. Microbiol.">
        <title>The Global Catalogue of Microorganisms (GCM) 10K type strain sequencing project: providing services to taxonomists for standard genome sequencing and annotation.</title>
        <authorList>
            <consortium name="The Broad Institute Genomics Platform"/>
            <consortium name="The Broad Institute Genome Sequencing Center for Infectious Disease"/>
            <person name="Wu L."/>
            <person name="Ma J."/>
        </authorList>
    </citation>
    <scope>NUCLEOTIDE SEQUENCE [LARGE SCALE GENOMIC DNA]</scope>
    <source>
        <strain evidence="3">JCM 18081</strain>
    </source>
</reference>
<dbReference type="Proteomes" id="UP001501265">
    <property type="component" value="Unassembled WGS sequence"/>
</dbReference>
<keyword evidence="1" id="KW-0472">Membrane</keyword>
<feature type="transmembrane region" description="Helical" evidence="1">
    <location>
        <begin position="50"/>
        <end position="71"/>
    </location>
</feature>
<keyword evidence="1" id="KW-1133">Transmembrane helix</keyword>
<protein>
    <submittedName>
        <fullName evidence="2">Uncharacterized protein</fullName>
    </submittedName>
</protein>
<accession>A0ABP9BAN1</accession>
<keyword evidence="3" id="KW-1185">Reference proteome</keyword>
<keyword evidence="1" id="KW-0812">Transmembrane</keyword>
<organism evidence="2 3">
    <name type="scientific">Streptomyces ziwulingensis</name>
    <dbReference type="NCBI Taxonomy" id="1045501"/>
    <lineage>
        <taxon>Bacteria</taxon>
        <taxon>Bacillati</taxon>
        <taxon>Actinomycetota</taxon>
        <taxon>Actinomycetes</taxon>
        <taxon>Kitasatosporales</taxon>
        <taxon>Streptomycetaceae</taxon>
        <taxon>Streptomyces</taxon>
    </lineage>
</organism>
<evidence type="ECO:0000256" key="1">
    <source>
        <dbReference type="SAM" id="Phobius"/>
    </source>
</evidence>
<name>A0ABP9BAN1_9ACTN</name>
<comment type="caution">
    <text evidence="2">The sequence shown here is derived from an EMBL/GenBank/DDBJ whole genome shotgun (WGS) entry which is preliminary data.</text>
</comment>
<evidence type="ECO:0000313" key="3">
    <source>
        <dbReference type="Proteomes" id="UP001501265"/>
    </source>
</evidence>
<sequence length="99" mass="10736">MRALVRPGAGTARRPACEPGCTAGAGGAIRCGAGRTWSKPGQRSSWQRTLTLGGCAAGGAALVVLTGHWAVRRVVLRRRMAEWDRAWARIEPQWTRREV</sequence>
<evidence type="ECO:0000313" key="2">
    <source>
        <dbReference type="EMBL" id="GAA4791511.1"/>
    </source>
</evidence>
<proteinExistence type="predicted"/>
<gene>
    <name evidence="2" type="ORF">GCM10023220_16220</name>
</gene>
<dbReference type="EMBL" id="BAABIG010000017">
    <property type="protein sequence ID" value="GAA4791511.1"/>
    <property type="molecule type" value="Genomic_DNA"/>
</dbReference>